<feature type="transmembrane region" description="Helical" evidence="6">
    <location>
        <begin position="92"/>
        <end position="114"/>
    </location>
</feature>
<feature type="transmembrane region" description="Helical" evidence="6">
    <location>
        <begin position="135"/>
        <end position="156"/>
    </location>
</feature>
<dbReference type="GO" id="GO:0005886">
    <property type="term" value="C:plasma membrane"/>
    <property type="evidence" value="ECO:0007669"/>
    <property type="project" value="UniProtKB-SubCell"/>
</dbReference>
<evidence type="ECO:0000256" key="4">
    <source>
        <dbReference type="ARBA" id="ARBA00022989"/>
    </source>
</evidence>
<keyword evidence="5 6" id="KW-0472">Membrane</keyword>
<dbReference type="EMBL" id="UOEZ01000081">
    <property type="protein sequence ID" value="VAW38981.1"/>
    <property type="molecule type" value="Genomic_DNA"/>
</dbReference>
<accession>A0A3B0V7W6</accession>
<feature type="transmembrane region" description="Helical" evidence="6">
    <location>
        <begin position="210"/>
        <end position="229"/>
    </location>
</feature>
<proteinExistence type="predicted"/>
<organism evidence="7">
    <name type="scientific">hydrothermal vent metagenome</name>
    <dbReference type="NCBI Taxonomy" id="652676"/>
    <lineage>
        <taxon>unclassified sequences</taxon>
        <taxon>metagenomes</taxon>
        <taxon>ecological metagenomes</taxon>
    </lineage>
</organism>
<keyword evidence="7" id="KW-0378">Hydrolase</keyword>
<reference evidence="7" key="1">
    <citation type="submission" date="2018-06" db="EMBL/GenBank/DDBJ databases">
        <authorList>
            <person name="Zhirakovskaya E."/>
        </authorList>
    </citation>
    <scope>NUCLEOTIDE SEQUENCE</scope>
</reference>
<evidence type="ECO:0000256" key="5">
    <source>
        <dbReference type="ARBA" id="ARBA00023136"/>
    </source>
</evidence>
<comment type="subcellular location">
    <subcellularLocation>
        <location evidence="1">Cell membrane</location>
        <topology evidence="1">Multi-pass membrane protein</topology>
    </subcellularLocation>
</comment>
<feature type="transmembrane region" description="Helical" evidence="6">
    <location>
        <begin position="241"/>
        <end position="264"/>
    </location>
</feature>
<dbReference type="EC" id="3.1.-.-" evidence="7"/>
<feature type="transmembrane region" description="Helical" evidence="6">
    <location>
        <begin position="168"/>
        <end position="198"/>
    </location>
</feature>
<evidence type="ECO:0000256" key="6">
    <source>
        <dbReference type="SAM" id="Phobius"/>
    </source>
</evidence>
<gene>
    <name evidence="7" type="ORF">MNBD_DELTA02-1061</name>
</gene>
<dbReference type="Pfam" id="PF03631">
    <property type="entry name" value="Virul_fac_BrkB"/>
    <property type="match status" value="1"/>
</dbReference>
<keyword evidence="4 6" id="KW-1133">Transmembrane helix</keyword>
<sequence length="416" mass="46894">WKAFFIKQLRVVVLTVRGFDQDKCFLRASALTLYTLLSIVPVVAMAFGVAKGFGMEQMLETQLMEQFAGQEEVITRIVGFARTLLENTRGGIVAGVGVGILLYSVIKVMGNIELTFNEIWEIKKGRTFRRKLTDYFSIILIAPILIVISGSITIFITSQAVMLTEKVAWISALSSIIFFGLKMVPYLLVWLLFTFVYAFVPNTRVEFKSALMAGLFAGTTYQLLQWVYITFQVGIAQYNAIYGSFAALPLFLIWLQLSWLVLLLGAEFSFASQNVDTYEFEPDCLKVSLYFKKLLSLRITHLLVKNFQNGRPSLTAERISHTLGTPVRLVRLLLFELVESGVLYDSRIDDSRELYYSVGRDINQLTLSYVAEALERRGVDTIPVEDTEGLRGIRDALAAFGKEVEKSPANKLLKDI</sequence>
<dbReference type="GO" id="GO:0016787">
    <property type="term" value="F:hydrolase activity"/>
    <property type="evidence" value="ECO:0007669"/>
    <property type="project" value="UniProtKB-KW"/>
</dbReference>
<dbReference type="AlphaFoldDB" id="A0A3B0V7W6"/>
<keyword evidence="3 6" id="KW-0812">Transmembrane</keyword>
<feature type="transmembrane region" description="Helical" evidence="6">
    <location>
        <begin position="31"/>
        <end position="50"/>
    </location>
</feature>
<dbReference type="InterPro" id="IPR017039">
    <property type="entry name" value="Virul_fac_BrkB"/>
</dbReference>
<feature type="non-terminal residue" evidence="7">
    <location>
        <position position="1"/>
    </location>
</feature>
<evidence type="ECO:0000256" key="2">
    <source>
        <dbReference type="ARBA" id="ARBA00022475"/>
    </source>
</evidence>
<keyword evidence="2" id="KW-1003">Cell membrane</keyword>
<dbReference type="NCBIfam" id="TIGR00765">
    <property type="entry name" value="yihY_not_rbn"/>
    <property type="match status" value="1"/>
</dbReference>
<protein>
    <submittedName>
        <fullName evidence="7">Ribonuclease BN</fullName>
        <ecNumber evidence="7">3.1.-.-</ecNumber>
    </submittedName>
</protein>
<name>A0A3B0V7W6_9ZZZZ</name>
<evidence type="ECO:0000313" key="7">
    <source>
        <dbReference type="EMBL" id="VAW38981.1"/>
    </source>
</evidence>
<evidence type="ECO:0000256" key="1">
    <source>
        <dbReference type="ARBA" id="ARBA00004651"/>
    </source>
</evidence>
<dbReference type="PANTHER" id="PTHR30213:SF0">
    <property type="entry name" value="UPF0761 MEMBRANE PROTEIN YIHY"/>
    <property type="match status" value="1"/>
</dbReference>
<dbReference type="PANTHER" id="PTHR30213">
    <property type="entry name" value="INNER MEMBRANE PROTEIN YHJD"/>
    <property type="match status" value="1"/>
</dbReference>
<evidence type="ECO:0000256" key="3">
    <source>
        <dbReference type="ARBA" id="ARBA00022692"/>
    </source>
</evidence>